<comment type="caution">
    <text evidence="2">The sequence shown here is derived from an EMBL/GenBank/DDBJ whole genome shotgun (WGS) entry which is preliminary data.</text>
</comment>
<evidence type="ECO:0000313" key="2">
    <source>
        <dbReference type="EMBL" id="TYR76339.1"/>
    </source>
</evidence>
<dbReference type="Proteomes" id="UP000323317">
    <property type="component" value="Unassembled WGS sequence"/>
</dbReference>
<evidence type="ECO:0008006" key="4">
    <source>
        <dbReference type="Google" id="ProtNLM"/>
    </source>
</evidence>
<dbReference type="RefSeq" id="WP_148945846.1">
    <property type="nucleotide sequence ID" value="NZ_VTEH01000003.1"/>
</dbReference>
<reference evidence="2 3" key="1">
    <citation type="submission" date="2019-08" db="EMBL/GenBank/DDBJ databases">
        <title>Bacillus genomes from the desert of Cuatro Cienegas, Coahuila.</title>
        <authorList>
            <person name="Olmedo-Alvarez G."/>
        </authorList>
    </citation>
    <scope>NUCLEOTIDE SEQUENCE [LARGE SCALE GENOMIC DNA]</scope>
    <source>
        <strain evidence="2 3">CH40_1T</strain>
    </source>
</reference>
<protein>
    <recommendedName>
        <fullName evidence="4">DUF4367 domain-containing protein</fullName>
    </recommendedName>
</protein>
<dbReference type="EMBL" id="VTEH01000003">
    <property type="protein sequence ID" value="TYR76339.1"/>
    <property type="molecule type" value="Genomic_DNA"/>
</dbReference>
<organism evidence="2 3">
    <name type="scientific">Rossellomorea vietnamensis</name>
    <dbReference type="NCBI Taxonomy" id="218284"/>
    <lineage>
        <taxon>Bacteria</taxon>
        <taxon>Bacillati</taxon>
        <taxon>Bacillota</taxon>
        <taxon>Bacilli</taxon>
        <taxon>Bacillales</taxon>
        <taxon>Bacillaceae</taxon>
        <taxon>Rossellomorea</taxon>
    </lineage>
</organism>
<keyword evidence="1" id="KW-1133">Transmembrane helix</keyword>
<gene>
    <name evidence="2" type="ORF">FZC79_05470</name>
</gene>
<dbReference type="AlphaFoldDB" id="A0A5D4KHI2"/>
<evidence type="ECO:0000256" key="1">
    <source>
        <dbReference type="SAM" id="Phobius"/>
    </source>
</evidence>
<evidence type="ECO:0000313" key="3">
    <source>
        <dbReference type="Proteomes" id="UP000323317"/>
    </source>
</evidence>
<keyword evidence="1" id="KW-0812">Transmembrane</keyword>
<accession>A0A5D4KHI2</accession>
<feature type="transmembrane region" description="Helical" evidence="1">
    <location>
        <begin position="20"/>
        <end position="42"/>
    </location>
</feature>
<sequence>MENFNIEENTTIKSDKRKFWLAKTLSVVFIAASFSLLMFFGAAESGLIERGNGEVAPSGFFKTERSQIELPSQLKFPGFVPFEVAETSPVEKIEMEAPSLNPYWIKIEGKEEQVLHLRYTPGAQFVDQTGENLPEAVRETSVKIEAVTVNGKVGNYHETRYSSILSWQEEDVSMTISYDRGGSDKMLGKSDLILVAESLK</sequence>
<proteinExistence type="predicted"/>
<name>A0A5D4KHI2_9BACI</name>
<keyword evidence="1" id="KW-0472">Membrane</keyword>